<accession>A0ABN9EV08</accession>
<keyword evidence="3" id="KW-1185">Reference proteome</keyword>
<evidence type="ECO:0000313" key="3">
    <source>
        <dbReference type="Proteomes" id="UP001162483"/>
    </source>
</evidence>
<comment type="caution">
    <text evidence="2">The sequence shown here is derived from an EMBL/GenBank/DDBJ whole genome shotgun (WGS) entry which is preliminary data.</text>
</comment>
<feature type="compositionally biased region" description="Basic and acidic residues" evidence="1">
    <location>
        <begin position="23"/>
        <end position="39"/>
    </location>
</feature>
<organism evidence="2 3">
    <name type="scientific">Staurois parvus</name>
    <dbReference type="NCBI Taxonomy" id="386267"/>
    <lineage>
        <taxon>Eukaryota</taxon>
        <taxon>Metazoa</taxon>
        <taxon>Chordata</taxon>
        <taxon>Craniata</taxon>
        <taxon>Vertebrata</taxon>
        <taxon>Euteleostomi</taxon>
        <taxon>Amphibia</taxon>
        <taxon>Batrachia</taxon>
        <taxon>Anura</taxon>
        <taxon>Neobatrachia</taxon>
        <taxon>Ranoidea</taxon>
        <taxon>Ranidae</taxon>
        <taxon>Staurois</taxon>
    </lineage>
</organism>
<protein>
    <submittedName>
        <fullName evidence="2">Uncharacterized protein</fullName>
    </submittedName>
</protein>
<evidence type="ECO:0000256" key="1">
    <source>
        <dbReference type="SAM" id="MobiDB-lite"/>
    </source>
</evidence>
<feature type="region of interest" description="Disordered" evidence="1">
    <location>
        <begin position="16"/>
        <end position="55"/>
    </location>
</feature>
<proteinExistence type="predicted"/>
<gene>
    <name evidence="2" type="ORF">SPARVUS_LOCUS10784571</name>
</gene>
<dbReference type="Proteomes" id="UP001162483">
    <property type="component" value="Unassembled WGS sequence"/>
</dbReference>
<dbReference type="EMBL" id="CATNWA010015978">
    <property type="protein sequence ID" value="CAI9588669.1"/>
    <property type="molecule type" value="Genomic_DNA"/>
</dbReference>
<name>A0ABN9EV08_9NEOB</name>
<reference evidence="2" key="1">
    <citation type="submission" date="2023-05" db="EMBL/GenBank/DDBJ databases">
        <authorList>
            <person name="Stuckert A."/>
        </authorList>
    </citation>
    <scope>NUCLEOTIDE SEQUENCE</scope>
</reference>
<evidence type="ECO:0000313" key="2">
    <source>
        <dbReference type="EMBL" id="CAI9588669.1"/>
    </source>
</evidence>
<sequence length="55" mass="6655">MYVKCECQNFQISHRLRPSRPNTHRDRNMEHGCQHRPEEMAGDAAEDTSWERRTR</sequence>